<gene>
    <name evidence="1" type="ORF">AWJ14_18905</name>
</gene>
<reference evidence="1 2" key="1">
    <citation type="submission" date="2015-12" db="EMBL/GenBank/DDBJ databases">
        <authorList>
            <person name="Shamseldin A."/>
            <person name="Moawad H."/>
            <person name="Abd El-Rahim W.M."/>
            <person name="Sadowsky M.J."/>
        </authorList>
    </citation>
    <scope>NUCLEOTIDE SEQUENCE [LARGE SCALE GENOMIC DNA]</scope>
    <source>
        <strain evidence="1 2">JC234</strain>
    </source>
</reference>
<sequence>MSEAISQAQRINGVLTRLEAVLDAENDGIGSDRGFDLKQSNALKSRCLYDLTVLFRSLAPADLDADQKQLLATVKAKLDLNQLKARAHMEAVRDIADMIKQTVTASEADGTYSADQFKAHQLS</sequence>
<protein>
    <recommendedName>
        <fullName evidence="3">Flagellar protein FlgN</fullName>
    </recommendedName>
</protein>
<dbReference type="OrthoDB" id="8294122at2"/>
<dbReference type="Proteomes" id="UP000094795">
    <property type="component" value="Unassembled WGS sequence"/>
</dbReference>
<keyword evidence="2" id="KW-1185">Reference proteome</keyword>
<dbReference type="AlphaFoldDB" id="A0A1C1YS31"/>
<accession>A0A1C1YS31</accession>
<dbReference type="STRING" id="1480615.AWJ14_18905"/>
<proteinExistence type="predicted"/>
<organism evidence="1 2">
    <name type="scientific">Hoeflea olei</name>
    <dbReference type="NCBI Taxonomy" id="1480615"/>
    <lineage>
        <taxon>Bacteria</taxon>
        <taxon>Pseudomonadati</taxon>
        <taxon>Pseudomonadota</taxon>
        <taxon>Alphaproteobacteria</taxon>
        <taxon>Hyphomicrobiales</taxon>
        <taxon>Rhizobiaceae</taxon>
        <taxon>Hoeflea</taxon>
    </lineage>
</organism>
<evidence type="ECO:0008006" key="3">
    <source>
        <dbReference type="Google" id="ProtNLM"/>
    </source>
</evidence>
<dbReference type="EMBL" id="LQZT01000042">
    <property type="protein sequence ID" value="OCW56170.1"/>
    <property type="molecule type" value="Genomic_DNA"/>
</dbReference>
<evidence type="ECO:0000313" key="2">
    <source>
        <dbReference type="Proteomes" id="UP000094795"/>
    </source>
</evidence>
<comment type="caution">
    <text evidence="1">The sequence shown here is derived from an EMBL/GenBank/DDBJ whole genome shotgun (WGS) entry which is preliminary data.</text>
</comment>
<evidence type="ECO:0000313" key="1">
    <source>
        <dbReference type="EMBL" id="OCW56170.1"/>
    </source>
</evidence>
<name>A0A1C1YS31_9HYPH</name>
<dbReference type="RefSeq" id="WP_066181863.1">
    <property type="nucleotide sequence ID" value="NZ_LQZT01000042.1"/>
</dbReference>